<dbReference type="Proteomes" id="UP000176308">
    <property type="component" value="Unassembled WGS sequence"/>
</dbReference>
<dbReference type="PANTHER" id="PTHR43736:SF1">
    <property type="entry name" value="DIHYDRONEOPTERIN TRIPHOSPHATE DIPHOSPHATASE"/>
    <property type="match status" value="1"/>
</dbReference>
<dbReference type="InterPro" id="IPR000182">
    <property type="entry name" value="GNAT_dom"/>
</dbReference>
<evidence type="ECO:0000259" key="3">
    <source>
        <dbReference type="PROSITE" id="PS51462"/>
    </source>
</evidence>
<dbReference type="InterPro" id="IPR020476">
    <property type="entry name" value="Nudix_hydrolase"/>
</dbReference>
<accession>A0A1G2I918</accession>
<dbReference type="SUPFAM" id="SSF55811">
    <property type="entry name" value="Nudix"/>
    <property type="match status" value="1"/>
</dbReference>
<dbReference type="PANTHER" id="PTHR43736">
    <property type="entry name" value="ADP-RIBOSE PYROPHOSPHATASE"/>
    <property type="match status" value="1"/>
</dbReference>
<sequence length="271" mass="31372">MNCEICNFKNPKATTTAIIIQDNKILLLKRNEEPFLGKWDLPGGYMNENETPEESLKREMKEELNINSANLTFIKALPGKASWKNEEFPILSHFFLTEINGDIKLNQENNEYQFVSLKSVNASDIAFDSNQNMIAWLKENFTFDMVRVKELINQLDSSTVVNEQSLYKAMLNGFLSKIYDGEKLIGLGWIFPRQTLSRRQAIVEDMIVDKEYRGKGYGAKMLLELIDWSKKNGMDMIELTSNPVTRLAANKLYEKYGFKLHPTNHYLYKVE</sequence>
<evidence type="ECO:0000313" key="4">
    <source>
        <dbReference type="EMBL" id="OGZ71336.1"/>
    </source>
</evidence>
<name>A0A1G2I918_9BACT</name>
<dbReference type="SUPFAM" id="SSF55729">
    <property type="entry name" value="Acyl-CoA N-acyltransferases (Nat)"/>
    <property type="match status" value="1"/>
</dbReference>
<organism evidence="4 5">
    <name type="scientific">Candidatus Staskawiczbacteria bacterium RIFCSPLOWO2_01_FULL_33_9</name>
    <dbReference type="NCBI Taxonomy" id="1802211"/>
    <lineage>
        <taxon>Bacteria</taxon>
        <taxon>Candidatus Staskawicziibacteriota</taxon>
    </lineage>
</organism>
<dbReference type="GO" id="GO:0016787">
    <property type="term" value="F:hydrolase activity"/>
    <property type="evidence" value="ECO:0007669"/>
    <property type="project" value="UniProtKB-KW"/>
</dbReference>
<keyword evidence="1" id="KW-0378">Hydrolase</keyword>
<comment type="caution">
    <text evidence="4">The sequence shown here is derived from an EMBL/GenBank/DDBJ whole genome shotgun (WGS) entry which is preliminary data.</text>
</comment>
<dbReference type="Gene3D" id="3.90.79.10">
    <property type="entry name" value="Nucleoside Triphosphate Pyrophosphohydrolase"/>
    <property type="match status" value="1"/>
</dbReference>
<evidence type="ECO:0000256" key="1">
    <source>
        <dbReference type="ARBA" id="ARBA00022801"/>
    </source>
</evidence>
<dbReference type="Gene3D" id="3.40.630.30">
    <property type="match status" value="1"/>
</dbReference>
<dbReference type="AlphaFoldDB" id="A0A1G2I918"/>
<dbReference type="InterPro" id="IPR016181">
    <property type="entry name" value="Acyl_CoA_acyltransferase"/>
</dbReference>
<evidence type="ECO:0000259" key="2">
    <source>
        <dbReference type="PROSITE" id="PS51186"/>
    </source>
</evidence>
<dbReference type="PRINTS" id="PR00502">
    <property type="entry name" value="NUDIXFAMILY"/>
</dbReference>
<feature type="domain" description="N-acetyltransferase" evidence="2">
    <location>
        <begin position="135"/>
        <end position="271"/>
    </location>
</feature>
<dbReference type="CDD" id="cd04681">
    <property type="entry name" value="NUDIX_Hydrolase"/>
    <property type="match status" value="1"/>
</dbReference>
<protein>
    <recommendedName>
        <fullName evidence="6">N-acetyltransferase domain-containing protein</fullName>
    </recommendedName>
</protein>
<evidence type="ECO:0008006" key="6">
    <source>
        <dbReference type="Google" id="ProtNLM"/>
    </source>
</evidence>
<dbReference type="GO" id="GO:0016747">
    <property type="term" value="F:acyltransferase activity, transferring groups other than amino-acyl groups"/>
    <property type="evidence" value="ECO:0007669"/>
    <property type="project" value="InterPro"/>
</dbReference>
<evidence type="ECO:0000313" key="5">
    <source>
        <dbReference type="Proteomes" id="UP000176308"/>
    </source>
</evidence>
<dbReference type="InterPro" id="IPR015797">
    <property type="entry name" value="NUDIX_hydrolase-like_dom_sf"/>
</dbReference>
<dbReference type="Pfam" id="PF00293">
    <property type="entry name" value="NUDIX"/>
    <property type="match status" value="1"/>
</dbReference>
<gene>
    <name evidence="4" type="ORF">A2904_02205</name>
</gene>
<dbReference type="EMBL" id="MHOX01000007">
    <property type="protein sequence ID" value="OGZ71336.1"/>
    <property type="molecule type" value="Genomic_DNA"/>
</dbReference>
<feature type="domain" description="Nudix hydrolase" evidence="3">
    <location>
        <begin position="10"/>
        <end position="138"/>
    </location>
</feature>
<dbReference type="CDD" id="cd04301">
    <property type="entry name" value="NAT_SF"/>
    <property type="match status" value="1"/>
</dbReference>
<proteinExistence type="predicted"/>
<dbReference type="Pfam" id="PF00583">
    <property type="entry name" value="Acetyltransf_1"/>
    <property type="match status" value="1"/>
</dbReference>
<reference evidence="4 5" key="1">
    <citation type="journal article" date="2016" name="Nat. Commun.">
        <title>Thousands of microbial genomes shed light on interconnected biogeochemical processes in an aquifer system.</title>
        <authorList>
            <person name="Anantharaman K."/>
            <person name="Brown C.T."/>
            <person name="Hug L.A."/>
            <person name="Sharon I."/>
            <person name="Castelle C.J."/>
            <person name="Probst A.J."/>
            <person name="Thomas B.C."/>
            <person name="Singh A."/>
            <person name="Wilkins M.J."/>
            <person name="Karaoz U."/>
            <person name="Brodie E.L."/>
            <person name="Williams K.H."/>
            <person name="Hubbard S.S."/>
            <person name="Banfield J.F."/>
        </authorList>
    </citation>
    <scope>NUCLEOTIDE SEQUENCE [LARGE SCALE GENOMIC DNA]</scope>
</reference>
<dbReference type="PROSITE" id="PS51186">
    <property type="entry name" value="GNAT"/>
    <property type="match status" value="1"/>
</dbReference>
<dbReference type="InterPro" id="IPR000086">
    <property type="entry name" value="NUDIX_hydrolase_dom"/>
</dbReference>
<dbReference type="PROSITE" id="PS51462">
    <property type="entry name" value="NUDIX"/>
    <property type="match status" value="1"/>
</dbReference>